<name>A0ABQ4MFY0_9BACL</name>
<gene>
    <name evidence="2" type="ORF">J42TS3_39360</name>
</gene>
<organism evidence="2 3">
    <name type="scientific">Paenibacillus vini</name>
    <dbReference type="NCBI Taxonomy" id="1476024"/>
    <lineage>
        <taxon>Bacteria</taxon>
        <taxon>Bacillati</taxon>
        <taxon>Bacillota</taxon>
        <taxon>Bacilli</taxon>
        <taxon>Bacillales</taxon>
        <taxon>Paenibacillaceae</taxon>
        <taxon>Paenibacillus</taxon>
    </lineage>
</organism>
<comment type="caution">
    <text evidence="2">The sequence shown here is derived from an EMBL/GenBank/DDBJ whole genome shotgun (WGS) entry which is preliminary data.</text>
</comment>
<protein>
    <submittedName>
        <fullName evidence="2">Transcriptional regulator</fullName>
    </submittedName>
</protein>
<dbReference type="InterPro" id="IPR018656">
    <property type="entry name" value="DUF2087"/>
</dbReference>
<dbReference type="Pfam" id="PF09860">
    <property type="entry name" value="DUF2087"/>
    <property type="match status" value="1"/>
</dbReference>
<dbReference type="EMBL" id="BOSL01000014">
    <property type="protein sequence ID" value="GIP54901.1"/>
    <property type="molecule type" value="Genomic_DNA"/>
</dbReference>
<dbReference type="RefSeq" id="WP_211021977.1">
    <property type="nucleotide sequence ID" value="NZ_BOSL01000014.1"/>
</dbReference>
<keyword evidence="3" id="KW-1185">Reference proteome</keyword>
<feature type="domain" description="DUF2087" evidence="1">
    <location>
        <begin position="38"/>
        <end position="102"/>
    </location>
</feature>
<accession>A0ABQ4MFY0</accession>
<evidence type="ECO:0000313" key="2">
    <source>
        <dbReference type="EMBL" id="GIP54901.1"/>
    </source>
</evidence>
<sequence length="116" mass="14062">MQLQPNEKQETERLTLESKQQALQNSVIRNFFTAEGTLKHLPAQYKKKLIVLHHLVSLLDPVRKYAEKEINEFIKQFHGDYATIRREFIIHRLMSRDQEVYEVNPRDQWERWDDLN</sequence>
<reference evidence="2 3" key="1">
    <citation type="submission" date="2021-03" db="EMBL/GenBank/DDBJ databases">
        <title>Antimicrobial resistance genes in bacteria isolated from Japanese honey, and their potential for conferring macrolide and lincosamide resistance in the American foulbrood pathogen Paenibacillus larvae.</title>
        <authorList>
            <person name="Okamoto M."/>
            <person name="Kumagai M."/>
            <person name="Kanamori H."/>
            <person name="Takamatsu D."/>
        </authorList>
    </citation>
    <scope>NUCLEOTIDE SEQUENCE [LARGE SCALE GENOMIC DNA]</scope>
    <source>
        <strain evidence="2 3">J42TS3</strain>
    </source>
</reference>
<evidence type="ECO:0000259" key="1">
    <source>
        <dbReference type="Pfam" id="PF09860"/>
    </source>
</evidence>
<proteinExistence type="predicted"/>
<dbReference type="Proteomes" id="UP000679992">
    <property type="component" value="Unassembled WGS sequence"/>
</dbReference>
<evidence type="ECO:0000313" key="3">
    <source>
        <dbReference type="Proteomes" id="UP000679992"/>
    </source>
</evidence>